<dbReference type="AlphaFoldDB" id="A0A345P638"/>
<dbReference type="Pfam" id="PF16137">
    <property type="entry name" value="DUF4845"/>
    <property type="match status" value="1"/>
</dbReference>
<keyword evidence="1" id="KW-1133">Transmembrane helix</keyword>
<name>A0A345P638_9GAMM</name>
<protein>
    <submittedName>
        <fullName evidence="2">DUF4845 domain-containing protein</fullName>
    </submittedName>
</protein>
<evidence type="ECO:0000313" key="2">
    <source>
        <dbReference type="EMBL" id="AXI02747.1"/>
    </source>
</evidence>
<reference evidence="2 3" key="1">
    <citation type="submission" date="2018-07" db="EMBL/GenBank/DDBJ databases">
        <title>Genome sequencing of Moraxellaceae gen. HYN0046.</title>
        <authorList>
            <person name="Kim M."/>
            <person name="Yi H."/>
        </authorList>
    </citation>
    <scope>NUCLEOTIDE SEQUENCE [LARGE SCALE GENOMIC DNA]</scope>
    <source>
        <strain evidence="2 3">HYN0046</strain>
    </source>
</reference>
<keyword evidence="1" id="KW-0812">Transmembrane</keyword>
<evidence type="ECO:0000256" key="1">
    <source>
        <dbReference type="SAM" id="Phobius"/>
    </source>
</evidence>
<dbReference type="EMBL" id="CP031222">
    <property type="protein sequence ID" value="AXI02747.1"/>
    <property type="molecule type" value="Genomic_DNA"/>
</dbReference>
<organism evidence="2 3">
    <name type="scientific">Aquirhabdus parva</name>
    <dbReference type="NCBI Taxonomy" id="2283318"/>
    <lineage>
        <taxon>Bacteria</taxon>
        <taxon>Pseudomonadati</taxon>
        <taxon>Pseudomonadota</taxon>
        <taxon>Gammaproteobacteria</taxon>
        <taxon>Moraxellales</taxon>
        <taxon>Moraxellaceae</taxon>
        <taxon>Aquirhabdus</taxon>
    </lineage>
</organism>
<keyword evidence="1" id="KW-0472">Membrane</keyword>
<proteinExistence type="predicted"/>
<feature type="transmembrane region" description="Helical" evidence="1">
    <location>
        <begin position="12"/>
        <end position="34"/>
    </location>
</feature>
<accession>A0A345P638</accession>
<evidence type="ECO:0000313" key="3">
    <source>
        <dbReference type="Proteomes" id="UP000253940"/>
    </source>
</evidence>
<dbReference type="KEGG" id="mbah:HYN46_07810"/>
<dbReference type="Proteomes" id="UP000253940">
    <property type="component" value="Chromosome"/>
</dbReference>
<keyword evidence="3" id="KW-1185">Reference proteome</keyword>
<gene>
    <name evidence="2" type="ORF">HYN46_07810</name>
</gene>
<dbReference type="RefSeq" id="WP_114898857.1">
    <property type="nucleotide sequence ID" value="NZ_CP031222.1"/>
</dbReference>
<sequence>MRGQKGMSYWGIVAILFIAFISVQFTLAVGGVYLDDFTMNKIITERLKAAPTDSNPEALMREFSQQFDMNGIRDVKVSDYLTVTTDGGIEVVKQYEVRKNFIANIDLVIHFKKIFDQKSIQAGN</sequence>
<dbReference type="OrthoDB" id="5734946at2"/>
<dbReference type="InterPro" id="IPR032314">
    <property type="entry name" value="DUF4845"/>
</dbReference>